<comment type="caution">
    <text evidence="2">The sequence shown here is derived from an EMBL/GenBank/DDBJ whole genome shotgun (WGS) entry which is preliminary data.</text>
</comment>
<dbReference type="InterPro" id="IPR003191">
    <property type="entry name" value="Guanylate-bd/ATL_C"/>
</dbReference>
<reference evidence="2 3" key="1">
    <citation type="submission" date="2024-11" db="EMBL/GenBank/DDBJ databases">
        <title>Chromosome-level genome assembly of the freshwater bivalve Anodonta woodiana.</title>
        <authorList>
            <person name="Chen X."/>
        </authorList>
    </citation>
    <scope>NUCLEOTIDE SEQUENCE [LARGE SCALE GENOMIC DNA]</scope>
    <source>
        <strain evidence="2">MN2024</strain>
        <tissue evidence="2">Gills</tissue>
    </source>
</reference>
<organism evidence="2 3">
    <name type="scientific">Sinanodonta woodiana</name>
    <name type="common">Chinese pond mussel</name>
    <name type="synonym">Anodonta woodiana</name>
    <dbReference type="NCBI Taxonomy" id="1069815"/>
    <lineage>
        <taxon>Eukaryota</taxon>
        <taxon>Metazoa</taxon>
        <taxon>Spiralia</taxon>
        <taxon>Lophotrochozoa</taxon>
        <taxon>Mollusca</taxon>
        <taxon>Bivalvia</taxon>
        <taxon>Autobranchia</taxon>
        <taxon>Heteroconchia</taxon>
        <taxon>Palaeoheterodonta</taxon>
        <taxon>Unionida</taxon>
        <taxon>Unionoidea</taxon>
        <taxon>Unionidae</taxon>
        <taxon>Unioninae</taxon>
        <taxon>Sinanodonta</taxon>
    </lineage>
</organism>
<evidence type="ECO:0000313" key="3">
    <source>
        <dbReference type="Proteomes" id="UP001634394"/>
    </source>
</evidence>
<dbReference type="EMBL" id="JBJQND010000007">
    <property type="protein sequence ID" value="KAL3871964.1"/>
    <property type="molecule type" value="Genomic_DNA"/>
</dbReference>
<dbReference type="AlphaFoldDB" id="A0ABD3WDG1"/>
<evidence type="ECO:0000259" key="1">
    <source>
        <dbReference type="Pfam" id="PF02841"/>
    </source>
</evidence>
<evidence type="ECO:0000313" key="2">
    <source>
        <dbReference type="EMBL" id="KAL3871964.1"/>
    </source>
</evidence>
<dbReference type="Proteomes" id="UP001634394">
    <property type="component" value="Unassembled WGS sequence"/>
</dbReference>
<protein>
    <recommendedName>
        <fullName evidence="1">Guanylate-binding protein/Atlastin C-terminal domain-containing protein</fullName>
    </recommendedName>
</protein>
<dbReference type="InterPro" id="IPR036543">
    <property type="entry name" value="Guanylate-bd_C_sf"/>
</dbReference>
<dbReference type="Pfam" id="PF02841">
    <property type="entry name" value="GBP_C"/>
    <property type="match status" value="1"/>
</dbReference>
<dbReference type="Gene3D" id="1.20.1000.10">
    <property type="entry name" value="Guanylate-binding protein, C-terminal domain"/>
    <property type="match status" value="1"/>
</dbReference>
<dbReference type="SUPFAM" id="SSF48340">
    <property type="entry name" value="Interferon-induced guanylate-binding protein 1 (GBP1), C-terminal domain"/>
    <property type="match status" value="1"/>
</dbReference>
<dbReference type="PANTHER" id="PTHR10751">
    <property type="entry name" value="GUANYLATE BINDING PROTEIN"/>
    <property type="match status" value="1"/>
</dbReference>
<sequence>MDALALFLEKAVKDQNQEYQRDANEKINVEYDNFKNWDEYESEKKSKEALAQLNRTIEVRIRLQLYTRAGGYLQYEQDIMKIKDAYMKLTGLGCKKQETILKYMESKWVEGQTILQADQQVTEMEKKAESKTILTFNILCSSLVLLALMFAI</sequence>
<proteinExistence type="predicted"/>
<accession>A0ABD3WDG1</accession>
<feature type="domain" description="Guanylate-binding protein/Atlastin C-terminal" evidence="1">
    <location>
        <begin position="2"/>
        <end position="131"/>
    </location>
</feature>
<keyword evidence="3" id="KW-1185">Reference proteome</keyword>
<gene>
    <name evidence="2" type="ORF">ACJMK2_039936</name>
</gene>
<name>A0ABD3WDG1_SINWO</name>